<evidence type="ECO:0000256" key="1">
    <source>
        <dbReference type="ARBA" id="ARBA00023242"/>
    </source>
</evidence>
<dbReference type="PANTHER" id="PTHR46910">
    <property type="entry name" value="TRANSCRIPTION FACTOR PDR1"/>
    <property type="match status" value="1"/>
</dbReference>
<dbReference type="PANTHER" id="PTHR46910:SF1">
    <property type="entry name" value="MISCELLANEOUS ZN(II)2CYS6 TRANSCRIPTION FACTOR (EUROFUNG)-RELATED"/>
    <property type="match status" value="1"/>
</dbReference>
<accession>A0A9P8VFH8</accession>
<dbReference type="CDD" id="cd00067">
    <property type="entry name" value="GAL4"/>
    <property type="match status" value="1"/>
</dbReference>
<dbReference type="GO" id="GO:0008270">
    <property type="term" value="F:zinc ion binding"/>
    <property type="evidence" value="ECO:0007669"/>
    <property type="project" value="InterPro"/>
</dbReference>
<dbReference type="InterPro" id="IPR036864">
    <property type="entry name" value="Zn2-C6_fun-type_DNA-bd_sf"/>
</dbReference>
<keyword evidence="1" id="KW-0539">Nucleus</keyword>
<dbReference type="Pfam" id="PF00172">
    <property type="entry name" value="Zn_clus"/>
    <property type="match status" value="1"/>
</dbReference>
<dbReference type="Gene3D" id="4.10.240.10">
    <property type="entry name" value="Zn(2)-C6 fungal-type DNA-binding domain"/>
    <property type="match status" value="1"/>
</dbReference>
<feature type="region of interest" description="Disordered" evidence="2">
    <location>
        <begin position="43"/>
        <end position="88"/>
    </location>
</feature>
<dbReference type="PROSITE" id="PS50048">
    <property type="entry name" value="ZN2_CY6_FUNGAL_2"/>
    <property type="match status" value="1"/>
</dbReference>
<evidence type="ECO:0000313" key="4">
    <source>
        <dbReference type="EMBL" id="KAH6689907.1"/>
    </source>
</evidence>
<sequence length="645" mass="70241">MTGQSSSLRQACKLCQRRKIKCDGLPTCGNCLGVQINCEYTLPRRRGPKPGRWRNRFTHGPDADTEQADSPSSRRRSPSYAPSSSPPSASASASAAVAVWSPEAPLAAIGTTDDDGPSFSLQLPHHSLPPAAAHSPFPLAESIALTRCFFETPSNQAETAIAVHLGLLTALQAAVPSMTTAALAHKCVDLYTRYVFGAFPLCHEASVRANIDRFYIPLLDAGDGNDENWAHVALCLATETEHDRIATLRSLAFLTALCANVAYVVSDTLLPQKLLVAPLFLRAARRVLATYEDYDLEYPDSSSIRIRTLFSSAIQSATGMLGEAFHVLNQAGLIAMSMRLYDERSLQGLDPVEETLLRNTFWQLYISDQTALVMKGRAVTIHEALFQTEFTIEPQSPRQVPLLMHDGYSDGAKLEESLAAGFHVICRLWTMASRVVHGIKSLARREGVDNHVESSENRASTVARLSATYFEVITLTDDFPSASFPAAPAVSSGSQLDSGTSPGSSCRGEHHLLEMLQRQRTSYLVTLHTVKALVLSSAAQCGMAEVLGISQAGPSTLAMKQIEVAQDFSHILESVPFLHLQTEGEHCSEKIRWIGSMLLEIAHDAASEVVKTRATQCAMRLVDMLARLDSKASDVLGQQMMIYQL</sequence>
<name>A0A9P8VFH8_9PEZI</name>
<dbReference type="CDD" id="cd12148">
    <property type="entry name" value="fungal_TF_MHR"/>
    <property type="match status" value="1"/>
</dbReference>
<feature type="domain" description="Zn(2)-C6 fungal-type" evidence="3">
    <location>
        <begin position="11"/>
        <end position="40"/>
    </location>
</feature>
<dbReference type="GO" id="GO:0000981">
    <property type="term" value="F:DNA-binding transcription factor activity, RNA polymerase II-specific"/>
    <property type="evidence" value="ECO:0007669"/>
    <property type="project" value="InterPro"/>
</dbReference>
<evidence type="ECO:0000313" key="5">
    <source>
        <dbReference type="Proteomes" id="UP000770015"/>
    </source>
</evidence>
<organism evidence="4 5">
    <name type="scientific">Plectosphaerella plurivora</name>
    <dbReference type="NCBI Taxonomy" id="936078"/>
    <lineage>
        <taxon>Eukaryota</taxon>
        <taxon>Fungi</taxon>
        <taxon>Dikarya</taxon>
        <taxon>Ascomycota</taxon>
        <taxon>Pezizomycotina</taxon>
        <taxon>Sordariomycetes</taxon>
        <taxon>Hypocreomycetidae</taxon>
        <taxon>Glomerellales</taxon>
        <taxon>Plectosphaerellaceae</taxon>
        <taxon>Plectosphaerella</taxon>
    </lineage>
</organism>
<dbReference type="SMART" id="SM00066">
    <property type="entry name" value="GAL4"/>
    <property type="match status" value="1"/>
</dbReference>
<dbReference type="Proteomes" id="UP000770015">
    <property type="component" value="Unassembled WGS sequence"/>
</dbReference>
<gene>
    <name evidence="4" type="ORF">F5X68DRAFT_230510</name>
</gene>
<feature type="compositionally biased region" description="Low complexity" evidence="2">
    <location>
        <begin position="78"/>
        <end position="88"/>
    </location>
</feature>
<dbReference type="SUPFAM" id="SSF57701">
    <property type="entry name" value="Zn2/Cys6 DNA-binding domain"/>
    <property type="match status" value="1"/>
</dbReference>
<feature type="compositionally biased region" description="Basic residues" evidence="2">
    <location>
        <begin position="43"/>
        <end position="57"/>
    </location>
</feature>
<dbReference type="EMBL" id="JAGSXJ010000007">
    <property type="protein sequence ID" value="KAH6689907.1"/>
    <property type="molecule type" value="Genomic_DNA"/>
</dbReference>
<keyword evidence="5" id="KW-1185">Reference proteome</keyword>
<dbReference type="AlphaFoldDB" id="A0A9P8VFH8"/>
<reference evidence="4" key="1">
    <citation type="journal article" date="2021" name="Nat. Commun.">
        <title>Genetic determinants of endophytism in the Arabidopsis root mycobiome.</title>
        <authorList>
            <person name="Mesny F."/>
            <person name="Miyauchi S."/>
            <person name="Thiergart T."/>
            <person name="Pickel B."/>
            <person name="Atanasova L."/>
            <person name="Karlsson M."/>
            <person name="Huettel B."/>
            <person name="Barry K.W."/>
            <person name="Haridas S."/>
            <person name="Chen C."/>
            <person name="Bauer D."/>
            <person name="Andreopoulos W."/>
            <person name="Pangilinan J."/>
            <person name="LaButti K."/>
            <person name="Riley R."/>
            <person name="Lipzen A."/>
            <person name="Clum A."/>
            <person name="Drula E."/>
            <person name="Henrissat B."/>
            <person name="Kohler A."/>
            <person name="Grigoriev I.V."/>
            <person name="Martin F.M."/>
            <person name="Hacquard S."/>
        </authorList>
    </citation>
    <scope>NUCLEOTIDE SEQUENCE</scope>
    <source>
        <strain evidence="4">MPI-SDFR-AT-0117</strain>
    </source>
</reference>
<dbReference type="InterPro" id="IPR050987">
    <property type="entry name" value="AtrR-like"/>
</dbReference>
<evidence type="ECO:0000259" key="3">
    <source>
        <dbReference type="PROSITE" id="PS50048"/>
    </source>
</evidence>
<dbReference type="InterPro" id="IPR001138">
    <property type="entry name" value="Zn2Cys6_DnaBD"/>
</dbReference>
<evidence type="ECO:0000256" key="2">
    <source>
        <dbReference type="SAM" id="MobiDB-lite"/>
    </source>
</evidence>
<dbReference type="OrthoDB" id="2283488at2759"/>
<proteinExistence type="predicted"/>
<comment type="caution">
    <text evidence="4">The sequence shown here is derived from an EMBL/GenBank/DDBJ whole genome shotgun (WGS) entry which is preliminary data.</text>
</comment>
<protein>
    <recommendedName>
        <fullName evidence="3">Zn(2)-C6 fungal-type domain-containing protein</fullName>
    </recommendedName>
</protein>